<dbReference type="AlphaFoldDB" id="A0A9P0KGE4"/>
<proteinExistence type="predicted"/>
<keyword evidence="1" id="KW-0812">Transmembrane</keyword>
<evidence type="ECO:0000313" key="2">
    <source>
        <dbReference type="EMBL" id="CAH1972617.1"/>
    </source>
</evidence>
<protein>
    <submittedName>
        <fullName evidence="2">Uncharacterized protein</fullName>
    </submittedName>
</protein>
<reference evidence="2" key="1">
    <citation type="submission" date="2022-03" db="EMBL/GenBank/DDBJ databases">
        <authorList>
            <person name="Sayadi A."/>
        </authorList>
    </citation>
    <scope>NUCLEOTIDE SEQUENCE</scope>
</reference>
<feature type="transmembrane region" description="Helical" evidence="1">
    <location>
        <begin position="20"/>
        <end position="40"/>
    </location>
</feature>
<name>A0A9P0KGE4_ACAOB</name>
<keyword evidence="1" id="KW-0472">Membrane</keyword>
<sequence>MLPPKGVGNYGHSCKNTNSFQYHMCKILCIVQICFLFNLIDKNMLQSVARSYISYIDIVRKRHSSFLLFYDYSNKKDQKVEKISDPK</sequence>
<evidence type="ECO:0000313" key="3">
    <source>
        <dbReference type="Proteomes" id="UP001152888"/>
    </source>
</evidence>
<keyword evidence="1" id="KW-1133">Transmembrane helix</keyword>
<gene>
    <name evidence="2" type="ORF">ACAOBT_LOCUS10102</name>
</gene>
<dbReference type="OrthoDB" id="4540492at2759"/>
<evidence type="ECO:0000256" key="1">
    <source>
        <dbReference type="SAM" id="Phobius"/>
    </source>
</evidence>
<keyword evidence="3" id="KW-1185">Reference proteome</keyword>
<dbReference type="EMBL" id="CAKOFQ010006800">
    <property type="protein sequence ID" value="CAH1972617.1"/>
    <property type="molecule type" value="Genomic_DNA"/>
</dbReference>
<organism evidence="2 3">
    <name type="scientific">Acanthoscelides obtectus</name>
    <name type="common">Bean weevil</name>
    <name type="synonym">Bruchus obtectus</name>
    <dbReference type="NCBI Taxonomy" id="200917"/>
    <lineage>
        <taxon>Eukaryota</taxon>
        <taxon>Metazoa</taxon>
        <taxon>Ecdysozoa</taxon>
        <taxon>Arthropoda</taxon>
        <taxon>Hexapoda</taxon>
        <taxon>Insecta</taxon>
        <taxon>Pterygota</taxon>
        <taxon>Neoptera</taxon>
        <taxon>Endopterygota</taxon>
        <taxon>Coleoptera</taxon>
        <taxon>Polyphaga</taxon>
        <taxon>Cucujiformia</taxon>
        <taxon>Chrysomeloidea</taxon>
        <taxon>Chrysomelidae</taxon>
        <taxon>Bruchinae</taxon>
        <taxon>Bruchini</taxon>
        <taxon>Acanthoscelides</taxon>
    </lineage>
</organism>
<accession>A0A9P0KGE4</accession>
<dbReference type="Proteomes" id="UP001152888">
    <property type="component" value="Unassembled WGS sequence"/>
</dbReference>
<comment type="caution">
    <text evidence="2">The sequence shown here is derived from an EMBL/GenBank/DDBJ whole genome shotgun (WGS) entry which is preliminary data.</text>
</comment>